<evidence type="ECO:0000256" key="2">
    <source>
        <dbReference type="ARBA" id="ARBA00013194"/>
    </source>
</evidence>
<dbReference type="EMBL" id="KN716274">
    <property type="protein sequence ID" value="KJH48252.1"/>
    <property type="molecule type" value="Genomic_DNA"/>
</dbReference>
<proteinExistence type="predicted"/>
<dbReference type="PANTHER" id="PTHR10657">
    <property type="entry name" value="PEPTIDYL-PROLYL CIS-TRANS ISOMERASE"/>
    <property type="match status" value="1"/>
</dbReference>
<dbReference type="Gene3D" id="2.20.70.10">
    <property type="match status" value="1"/>
</dbReference>
<feature type="domain" description="PpiC" evidence="7">
    <location>
        <begin position="214"/>
        <end position="328"/>
    </location>
</feature>
<keyword evidence="9" id="KW-1185">Reference proteome</keyword>
<protein>
    <recommendedName>
        <fullName evidence="2">peptidylprolyl isomerase</fullName>
        <ecNumber evidence="2">5.2.1.8</ecNumber>
    </recommendedName>
</protein>
<dbReference type="PROSITE" id="PS01159">
    <property type="entry name" value="WW_DOMAIN_1"/>
    <property type="match status" value="1"/>
</dbReference>
<evidence type="ECO:0000259" key="7">
    <source>
        <dbReference type="PROSITE" id="PS50198"/>
    </source>
</evidence>
<gene>
    <name evidence="8" type="ORF">DICVIV_05664</name>
</gene>
<evidence type="ECO:0000256" key="5">
    <source>
        <dbReference type="PROSITE-ProRule" id="PRU00278"/>
    </source>
</evidence>
<dbReference type="SUPFAM" id="SSF54534">
    <property type="entry name" value="FKBP-like"/>
    <property type="match status" value="1"/>
</dbReference>
<dbReference type="InterPro" id="IPR001202">
    <property type="entry name" value="WW_dom"/>
</dbReference>
<dbReference type="InterPro" id="IPR000297">
    <property type="entry name" value="PPIase_PpiC"/>
</dbReference>
<dbReference type="Pfam" id="PF00397">
    <property type="entry name" value="WW"/>
    <property type="match status" value="1"/>
</dbReference>
<dbReference type="PROSITE" id="PS50020">
    <property type="entry name" value="WW_DOMAIN_2"/>
    <property type="match status" value="1"/>
</dbReference>
<dbReference type="GO" id="GO:0010604">
    <property type="term" value="P:positive regulation of macromolecule metabolic process"/>
    <property type="evidence" value="ECO:0007669"/>
    <property type="project" value="UniProtKB-ARBA"/>
</dbReference>
<dbReference type="PROSITE" id="PS50198">
    <property type="entry name" value="PPIC_PPIASE_2"/>
    <property type="match status" value="1"/>
</dbReference>
<dbReference type="CDD" id="cd00201">
    <property type="entry name" value="WW"/>
    <property type="match status" value="1"/>
</dbReference>
<evidence type="ECO:0000256" key="3">
    <source>
        <dbReference type="ARBA" id="ARBA00023110"/>
    </source>
</evidence>
<evidence type="ECO:0000256" key="1">
    <source>
        <dbReference type="ARBA" id="ARBA00000971"/>
    </source>
</evidence>
<dbReference type="AlphaFoldDB" id="A0A0D8XWS6"/>
<evidence type="ECO:0000313" key="8">
    <source>
        <dbReference type="EMBL" id="KJH48252.1"/>
    </source>
</evidence>
<dbReference type="PANTHER" id="PTHR10657:SF4">
    <property type="entry name" value="PEPTIDYL-PROLYL CIS-TRANS ISOMERASE-RELATED"/>
    <property type="match status" value="1"/>
</dbReference>
<sequence>MQSRSEWFLSSTVSPKHDIFDNLNFSCGKKHSPNEASDSIPLLQKTNKIVPCIERLNVQGKKCRQSPVEKTSSVVGSRNLSHSISASGLPSTCSARRRSCRVRCSKGNLRNFKTHSLESQDSPNLLAHFNSAKTMYTRSYAHSIGEEIWLMDILPDEIKKKKRKIHEMTEQPLPSGWEKRMSRTNNQEYYYNQATGRSQWERPTEPAFGKGSDLTQVRAAHLLVKHSGSRRPSSWRSDNITRSKEDARNILKDYIRQIRSSSDPHATFRKLAQQFSDCNSAKRGGDLGMFGRRQMQKPFEDASFALDVGEMSDIIETESGLHIIWRLA</sequence>
<dbReference type="Proteomes" id="UP000053766">
    <property type="component" value="Unassembled WGS sequence"/>
</dbReference>
<dbReference type="OrthoDB" id="2530521at2759"/>
<accession>A0A0D8XWS6</accession>
<dbReference type="GO" id="GO:0005634">
    <property type="term" value="C:nucleus"/>
    <property type="evidence" value="ECO:0007669"/>
    <property type="project" value="TreeGrafter"/>
</dbReference>
<comment type="catalytic activity">
    <reaction evidence="1">
        <text>[protein]-peptidylproline (omega=180) = [protein]-peptidylproline (omega=0)</text>
        <dbReference type="Rhea" id="RHEA:16237"/>
        <dbReference type="Rhea" id="RHEA-COMP:10747"/>
        <dbReference type="Rhea" id="RHEA-COMP:10748"/>
        <dbReference type="ChEBI" id="CHEBI:83833"/>
        <dbReference type="ChEBI" id="CHEBI:83834"/>
        <dbReference type="EC" id="5.2.1.8"/>
    </reaction>
</comment>
<dbReference type="InterPro" id="IPR036020">
    <property type="entry name" value="WW_dom_sf"/>
</dbReference>
<reference evidence="8 9" key="1">
    <citation type="submission" date="2013-11" db="EMBL/GenBank/DDBJ databases">
        <title>Draft genome of the bovine lungworm Dictyocaulus viviparus.</title>
        <authorList>
            <person name="Mitreva M."/>
        </authorList>
    </citation>
    <scope>NUCLEOTIDE SEQUENCE [LARGE SCALE GENOMIC DNA]</scope>
    <source>
        <strain evidence="8 9">HannoverDv2000</strain>
    </source>
</reference>
<dbReference type="GO" id="GO:0080090">
    <property type="term" value="P:regulation of primary metabolic process"/>
    <property type="evidence" value="ECO:0007669"/>
    <property type="project" value="UniProtKB-ARBA"/>
</dbReference>
<dbReference type="STRING" id="29172.A0A0D8XWS6"/>
<dbReference type="Pfam" id="PF00639">
    <property type="entry name" value="Rotamase"/>
    <property type="match status" value="1"/>
</dbReference>
<evidence type="ECO:0000259" key="6">
    <source>
        <dbReference type="PROSITE" id="PS50020"/>
    </source>
</evidence>
<evidence type="ECO:0000313" key="9">
    <source>
        <dbReference type="Proteomes" id="UP000053766"/>
    </source>
</evidence>
<feature type="domain" description="WW" evidence="6">
    <location>
        <begin position="171"/>
        <end position="205"/>
    </location>
</feature>
<organism evidence="8 9">
    <name type="scientific">Dictyocaulus viviparus</name>
    <name type="common">Bovine lungworm</name>
    <dbReference type="NCBI Taxonomy" id="29172"/>
    <lineage>
        <taxon>Eukaryota</taxon>
        <taxon>Metazoa</taxon>
        <taxon>Ecdysozoa</taxon>
        <taxon>Nematoda</taxon>
        <taxon>Chromadorea</taxon>
        <taxon>Rhabditida</taxon>
        <taxon>Rhabditina</taxon>
        <taxon>Rhabditomorpha</taxon>
        <taxon>Strongyloidea</taxon>
        <taxon>Metastrongylidae</taxon>
        <taxon>Dictyocaulus</taxon>
    </lineage>
</organism>
<dbReference type="GO" id="GO:0003755">
    <property type="term" value="F:peptidyl-prolyl cis-trans isomerase activity"/>
    <property type="evidence" value="ECO:0007669"/>
    <property type="project" value="UniProtKB-KW"/>
</dbReference>
<keyword evidence="4 5" id="KW-0413">Isomerase</keyword>
<keyword evidence="3 5" id="KW-0697">Rotamase</keyword>
<dbReference type="EC" id="5.2.1.8" evidence="2"/>
<dbReference type="InterPro" id="IPR051370">
    <property type="entry name" value="PPIase_Pin1"/>
</dbReference>
<dbReference type="GO" id="GO:0005829">
    <property type="term" value="C:cytosol"/>
    <property type="evidence" value="ECO:0007669"/>
    <property type="project" value="TreeGrafter"/>
</dbReference>
<dbReference type="FunFam" id="3.10.50.40:FF:000026">
    <property type="entry name" value="Peptidyl-prolyl cis-trans isomerase"/>
    <property type="match status" value="1"/>
</dbReference>
<evidence type="ECO:0000256" key="4">
    <source>
        <dbReference type="ARBA" id="ARBA00023235"/>
    </source>
</evidence>
<reference evidence="9" key="2">
    <citation type="journal article" date="2016" name="Sci. Rep.">
        <title>Dictyocaulus viviparus genome, variome and transcriptome elucidate lungworm biology and support future intervention.</title>
        <authorList>
            <person name="McNulty S.N."/>
            <person name="Strube C."/>
            <person name="Rosa B.A."/>
            <person name="Martin J.C."/>
            <person name="Tyagi R."/>
            <person name="Choi Y.J."/>
            <person name="Wang Q."/>
            <person name="Hallsworth Pepin K."/>
            <person name="Zhang X."/>
            <person name="Ozersky P."/>
            <person name="Wilson R.K."/>
            <person name="Sternberg P.W."/>
            <person name="Gasser R.B."/>
            <person name="Mitreva M."/>
        </authorList>
    </citation>
    <scope>NUCLEOTIDE SEQUENCE [LARGE SCALE GENOMIC DNA]</scope>
    <source>
        <strain evidence="9">HannoverDv2000</strain>
    </source>
</reference>
<dbReference type="SUPFAM" id="SSF51045">
    <property type="entry name" value="WW domain"/>
    <property type="match status" value="1"/>
</dbReference>
<dbReference type="InterPro" id="IPR046357">
    <property type="entry name" value="PPIase_dom_sf"/>
</dbReference>
<dbReference type="Gene3D" id="3.10.50.40">
    <property type="match status" value="1"/>
</dbReference>
<dbReference type="SMART" id="SM00456">
    <property type="entry name" value="WW"/>
    <property type="match status" value="1"/>
</dbReference>
<name>A0A0D8XWS6_DICVI</name>